<accession>A0A5C6UAG2</accession>
<comment type="caution">
    <text evidence="1">The sequence shown here is derived from an EMBL/GenBank/DDBJ whole genome shotgun (WGS) entry which is preliminary data.</text>
</comment>
<proteinExistence type="predicted"/>
<dbReference type="RefSeq" id="WP_147079364.1">
    <property type="nucleotide sequence ID" value="NZ_VOQR01000001.1"/>
</dbReference>
<evidence type="ECO:0000313" key="1">
    <source>
        <dbReference type="EMBL" id="TXC69782.1"/>
    </source>
</evidence>
<dbReference type="AlphaFoldDB" id="A0A5C6UAG2"/>
<name>A0A5C6UAG2_9SPHN</name>
<organism evidence="1 2">
    <name type="scientific">Sphingomonas ginsenosidivorax</name>
    <dbReference type="NCBI Taxonomy" id="862135"/>
    <lineage>
        <taxon>Bacteria</taxon>
        <taxon>Pseudomonadati</taxon>
        <taxon>Pseudomonadota</taxon>
        <taxon>Alphaproteobacteria</taxon>
        <taxon>Sphingomonadales</taxon>
        <taxon>Sphingomonadaceae</taxon>
        <taxon>Sphingomonas</taxon>
    </lineage>
</organism>
<keyword evidence="2" id="KW-1185">Reference proteome</keyword>
<reference evidence="1 2" key="1">
    <citation type="journal article" date="2013" name="Antonie Van Leeuwenhoek">
        <title>Sphingomonas ginsenosidivorax sp. nov., with the ability to transform ginsenosides.</title>
        <authorList>
            <person name="Jin X.F."/>
            <person name="Kim J.K."/>
            <person name="Liu Q.M."/>
            <person name="Kang M.S."/>
            <person name="He D."/>
            <person name="Jin F.X."/>
            <person name="Kim S.C."/>
            <person name="Im W.T."/>
        </authorList>
    </citation>
    <scope>NUCLEOTIDE SEQUENCE [LARGE SCALE GENOMIC DNA]</scope>
    <source>
        <strain evidence="1 2">KHI67</strain>
    </source>
</reference>
<evidence type="ECO:0000313" key="2">
    <source>
        <dbReference type="Proteomes" id="UP000321250"/>
    </source>
</evidence>
<dbReference type="Proteomes" id="UP000321250">
    <property type="component" value="Unassembled WGS sequence"/>
</dbReference>
<dbReference type="EMBL" id="VOQR01000001">
    <property type="protein sequence ID" value="TXC69782.1"/>
    <property type="molecule type" value="Genomic_DNA"/>
</dbReference>
<gene>
    <name evidence="1" type="ORF">FSB78_01530</name>
</gene>
<protein>
    <submittedName>
        <fullName evidence="1">Uncharacterized protein</fullName>
    </submittedName>
</protein>
<sequence>MAFSIMVPGVSARGSGLPIVGQYLDGMGTFPARNLLALYLLQDGAIGEAFAGPLADRGLFGRHGTLIAGSMPKRTAAGMDSYGAGDKGWMVDTNVPMDGSFTIGIVAKSSQVQPASGFPTFWGPRAHIASVPLLDGGVTTGPILDFGVQAADKFNAALYRAGGWAPDAGVLKDLLHPVASTTRTATGVSYKAETGRWVMANATHSTEWTDKPAGDALIALGTTHAFGATRFYDGTPSGELNLAVVYRRAKTADEMQPMLAAMRATVAARGVQVA</sequence>